<protein>
    <submittedName>
        <fullName evidence="3">Ovule protein</fullName>
    </submittedName>
</protein>
<dbReference type="Proteomes" id="UP000270296">
    <property type="component" value="Unassembled WGS sequence"/>
</dbReference>
<accession>A0A183I9U7</accession>
<dbReference type="AlphaFoldDB" id="A0A183I9U7"/>
<evidence type="ECO:0000313" key="1">
    <source>
        <dbReference type="EMBL" id="VDO83069.1"/>
    </source>
</evidence>
<evidence type="ECO:0000313" key="2">
    <source>
        <dbReference type="Proteomes" id="UP000270296"/>
    </source>
</evidence>
<name>A0A183I9U7_9BILA</name>
<gene>
    <name evidence="1" type="ORF">SBAD_LOCUS391</name>
</gene>
<evidence type="ECO:0000313" key="3">
    <source>
        <dbReference type="WBParaSite" id="SBAD_0000041001-mRNA-1"/>
    </source>
</evidence>
<proteinExistence type="predicted"/>
<organism evidence="3">
    <name type="scientific">Soboliphyme baturini</name>
    <dbReference type="NCBI Taxonomy" id="241478"/>
    <lineage>
        <taxon>Eukaryota</taxon>
        <taxon>Metazoa</taxon>
        <taxon>Ecdysozoa</taxon>
        <taxon>Nematoda</taxon>
        <taxon>Enoplea</taxon>
        <taxon>Dorylaimia</taxon>
        <taxon>Dioctophymatida</taxon>
        <taxon>Dioctophymatoidea</taxon>
        <taxon>Soboliphymatidae</taxon>
        <taxon>Soboliphyme</taxon>
    </lineage>
</organism>
<keyword evidence="2" id="KW-1185">Reference proteome</keyword>
<reference evidence="3" key="1">
    <citation type="submission" date="2016-06" db="UniProtKB">
        <authorList>
            <consortium name="WormBaseParasite"/>
        </authorList>
    </citation>
    <scope>IDENTIFICATION</scope>
</reference>
<reference evidence="1 2" key="2">
    <citation type="submission" date="2018-11" db="EMBL/GenBank/DDBJ databases">
        <authorList>
            <consortium name="Pathogen Informatics"/>
        </authorList>
    </citation>
    <scope>NUCLEOTIDE SEQUENCE [LARGE SCALE GENOMIC DNA]</scope>
</reference>
<sequence>MIDTEIEKCCQFDQFLEKLDAQQKSPVTPIKECKFTRKAHSAPNSPLPRTDMISELQFSTSEERRTGFSQLGCPNFLGFMLEVKEEKEAGSANLVAIENHMNYVSSPVFWPKRRSQVV</sequence>
<dbReference type="EMBL" id="UZAM01000929">
    <property type="protein sequence ID" value="VDO83069.1"/>
    <property type="molecule type" value="Genomic_DNA"/>
</dbReference>
<dbReference type="WBParaSite" id="SBAD_0000041001-mRNA-1">
    <property type="protein sequence ID" value="SBAD_0000041001-mRNA-1"/>
    <property type="gene ID" value="SBAD_0000041001"/>
</dbReference>